<comment type="similarity">
    <text evidence="3">Belongs to the cytochrome P450 family.</text>
</comment>
<sequence length="546" mass="61116">MATTMHGLALYALCGLCVWALWRVLCAYAVKSPLDNVPGPERTSFLKGNTHQIFSRHGLDYLQELGERYGQVVRYYAPLGARGLYVFDPKALNHIVVKDQAIYEEPRWFIRLNRLLFGPGLLSTLGDHHRKQRKLLNPVFSINHMRHMTPMFYNVVHDLRDAVAEQVKDTPTEVNVLDWMLRTALELVGQGGLGYSFDALSAQKRNVYGEALKELLPTVFALHFWRVLLPYVSAVVPAWVCRAAAPFFPHAAMQKLRRVVGAMDAHPRRIFEMKKGLLEKGDAAVVHQVSEGRDILSILMKANREVDEEDRLPEDEIIAQMSTLVFAATDTTSNALARIFQLLAEHPDVQDRLRAELTDAAPDGADIPYDALVELPYLDAVCRETLRLHPPASFMNREARANAVLPLAEPLRGADGAPITEITVPRGTPLIIAIRASNRNSALWGVDALAWRLERWLAPLPDALAKAHVPGSYANLMTFLGGGRACIGFKFSQLEMKVVLAVMLRSFRFLPGDKEIYWNLAPVAYPTVGKTSTKSELYLKLEPLKT</sequence>
<dbReference type="GO" id="GO:0005506">
    <property type="term" value="F:iron ion binding"/>
    <property type="evidence" value="ECO:0007669"/>
    <property type="project" value="InterPro"/>
</dbReference>
<dbReference type="InterPro" id="IPR001128">
    <property type="entry name" value="Cyt_P450"/>
</dbReference>
<dbReference type="InterPro" id="IPR036396">
    <property type="entry name" value="Cyt_P450_sf"/>
</dbReference>
<dbReference type="PRINTS" id="PR00385">
    <property type="entry name" value="P450"/>
</dbReference>
<name>G5EJW1_PHACH</name>
<evidence type="ECO:0000256" key="2">
    <source>
        <dbReference type="ARBA" id="ARBA00005179"/>
    </source>
</evidence>
<dbReference type="PRINTS" id="PR00463">
    <property type="entry name" value="EP450I"/>
</dbReference>
<evidence type="ECO:0000313" key="11">
    <source>
        <dbReference type="EMBL" id="BAL05173.1"/>
    </source>
</evidence>
<evidence type="ECO:0000256" key="7">
    <source>
        <dbReference type="ARBA" id="ARBA00023004"/>
    </source>
</evidence>
<dbReference type="EMBL" id="AB597886">
    <property type="protein sequence ID" value="BAL05173.1"/>
    <property type="molecule type" value="mRNA"/>
</dbReference>
<dbReference type="CDD" id="cd11069">
    <property type="entry name" value="CYP_FUM15-like"/>
    <property type="match status" value="1"/>
</dbReference>
<gene>
    <name evidence="11" type="primary">PcCYP_95a</name>
</gene>
<dbReference type="PANTHER" id="PTHR24305:SF166">
    <property type="entry name" value="CYTOCHROME P450 12A4, MITOCHONDRIAL-RELATED"/>
    <property type="match status" value="1"/>
</dbReference>
<comment type="pathway">
    <text evidence="2">Secondary metabolite biosynthesis.</text>
</comment>
<dbReference type="GO" id="GO:0016705">
    <property type="term" value="F:oxidoreductase activity, acting on paired donors, with incorporation or reduction of molecular oxygen"/>
    <property type="evidence" value="ECO:0007669"/>
    <property type="project" value="InterPro"/>
</dbReference>
<feature type="chain" id="PRO_5003476254" evidence="10">
    <location>
        <begin position="30"/>
        <end position="546"/>
    </location>
</feature>
<evidence type="ECO:0000256" key="6">
    <source>
        <dbReference type="ARBA" id="ARBA00023002"/>
    </source>
</evidence>
<dbReference type="Pfam" id="PF00067">
    <property type="entry name" value="p450"/>
    <property type="match status" value="1"/>
</dbReference>
<protein>
    <submittedName>
        <fullName evidence="11">Cytochrome P450</fullName>
    </submittedName>
</protein>
<dbReference type="GO" id="GO:0004497">
    <property type="term" value="F:monooxygenase activity"/>
    <property type="evidence" value="ECO:0007669"/>
    <property type="project" value="UniProtKB-KW"/>
</dbReference>
<dbReference type="AlphaFoldDB" id="G5EJW1"/>
<dbReference type="InterPro" id="IPR002401">
    <property type="entry name" value="Cyt_P450_E_grp-I"/>
</dbReference>
<keyword evidence="5 9" id="KW-0479">Metal-binding</keyword>
<evidence type="ECO:0000256" key="9">
    <source>
        <dbReference type="PIRSR" id="PIRSR602401-1"/>
    </source>
</evidence>
<proteinExistence type="evidence at transcript level"/>
<evidence type="ECO:0000256" key="4">
    <source>
        <dbReference type="ARBA" id="ARBA00022617"/>
    </source>
</evidence>
<dbReference type="SUPFAM" id="SSF48264">
    <property type="entry name" value="Cytochrome P450"/>
    <property type="match status" value="1"/>
</dbReference>
<reference evidence="11" key="1">
    <citation type="submission" date="2010-10" db="EMBL/GenBank/DDBJ databases">
        <title>Phanerochaete chrysosporium cytochrome P450.</title>
        <authorList>
            <person name="Hirosue S."/>
            <person name="Hiratsuka N."/>
            <person name="Ichinose H."/>
            <person name="Wariishi H."/>
        </authorList>
    </citation>
    <scope>NUCLEOTIDE SEQUENCE</scope>
    <source>
        <strain evidence="11">ATCC 34541</strain>
    </source>
</reference>
<keyword evidence="8" id="KW-0503">Monooxygenase</keyword>
<dbReference type="Gene3D" id="1.10.630.10">
    <property type="entry name" value="Cytochrome P450"/>
    <property type="match status" value="1"/>
</dbReference>
<dbReference type="GO" id="GO:0020037">
    <property type="term" value="F:heme binding"/>
    <property type="evidence" value="ECO:0007669"/>
    <property type="project" value="InterPro"/>
</dbReference>
<dbReference type="InterPro" id="IPR050121">
    <property type="entry name" value="Cytochrome_P450_monoxygenase"/>
</dbReference>
<evidence type="ECO:0000256" key="10">
    <source>
        <dbReference type="SAM" id="SignalP"/>
    </source>
</evidence>
<feature type="signal peptide" evidence="10">
    <location>
        <begin position="1"/>
        <end position="29"/>
    </location>
</feature>
<comment type="cofactor">
    <cofactor evidence="1 9">
        <name>heme</name>
        <dbReference type="ChEBI" id="CHEBI:30413"/>
    </cofactor>
</comment>
<keyword evidence="6" id="KW-0560">Oxidoreductase</keyword>
<keyword evidence="10" id="KW-0732">Signal</keyword>
<keyword evidence="7 9" id="KW-0408">Iron</keyword>
<accession>G5EJW1</accession>
<evidence type="ECO:0000256" key="3">
    <source>
        <dbReference type="ARBA" id="ARBA00010617"/>
    </source>
</evidence>
<organism evidence="11">
    <name type="scientific">Phanerodontia chrysosporium</name>
    <name type="common">White-rot fungus</name>
    <name type="synonym">Sporotrichum pruinosum</name>
    <dbReference type="NCBI Taxonomy" id="2822231"/>
    <lineage>
        <taxon>Eukaryota</taxon>
        <taxon>Fungi</taxon>
        <taxon>Dikarya</taxon>
        <taxon>Basidiomycota</taxon>
        <taxon>Agaricomycotina</taxon>
        <taxon>Agaricomycetes</taxon>
        <taxon>Polyporales</taxon>
        <taxon>Phanerochaetaceae</taxon>
        <taxon>Phanerodontia</taxon>
    </lineage>
</organism>
<evidence type="ECO:0000256" key="1">
    <source>
        <dbReference type="ARBA" id="ARBA00001971"/>
    </source>
</evidence>
<dbReference type="PANTHER" id="PTHR24305">
    <property type="entry name" value="CYTOCHROME P450"/>
    <property type="match status" value="1"/>
</dbReference>
<dbReference type="VEuPathDB" id="FungiDB:AGR57_2567"/>
<keyword evidence="4 9" id="KW-0349">Heme</keyword>
<feature type="binding site" description="axial binding residue" evidence="9">
    <location>
        <position position="486"/>
    </location>
    <ligand>
        <name>heme</name>
        <dbReference type="ChEBI" id="CHEBI:30413"/>
    </ligand>
    <ligandPart>
        <name>Fe</name>
        <dbReference type="ChEBI" id="CHEBI:18248"/>
    </ligandPart>
</feature>
<evidence type="ECO:0000256" key="8">
    <source>
        <dbReference type="ARBA" id="ARBA00023033"/>
    </source>
</evidence>
<evidence type="ECO:0000256" key="5">
    <source>
        <dbReference type="ARBA" id="ARBA00022723"/>
    </source>
</evidence>